<evidence type="ECO:0000259" key="1">
    <source>
        <dbReference type="PROSITE" id="PS51382"/>
    </source>
</evidence>
<dbReference type="Proteomes" id="UP000585474">
    <property type="component" value="Unassembled WGS sequence"/>
</dbReference>
<dbReference type="GO" id="GO:0016036">
    <property type="term" value="P:cellular response to phosphate starvation"/>
    <property type="evidence" value="ECO:0007669"/>
    <property type="project" value="InterPro"/>
</dbReference>
<name>A0A7J0FE70_9ERIC</name>
<comment type="caution">
    <text evidence="2">The sequence shown here is derived from an EMBL/GenBank/DDBJ whole genome shotgun (WGS) entry which is preliminary data.</text>
</comment>
<dbReference type="OrthoDB" id="6493944at2759"/>
<evidence type="ECO:0000313" key="3">
    <source>
        <dbReference type="Proteomes" id="UP000585474"/>
    </source>
</evidence>
<dbReference type="PANTHER" id="PTHR45978:SF1">
    <property type="entry name" value="SPX DOMAIN-CONTAINING PROTEIN"/>
    <property type="match status" value="1"/>
</dbReference>
<gene>
    <name evidence="2" type="ORF">Acr_11g0012740</name>
</gene>
<evidence type="ECO:0000313" key="2">
    <source>
        <dbReference type="EMBL" id="GFY96968.1"/>
    </source>
</evidence>
<organism evidence="2 3">
    <name type="scientific">Actinidia rufa</name>
    <dbReference type="NCBI Taxonomy" id="165716"/>
    <lineage>
        <taxon>Eukaryota</taxon>
        <taxon>Viridiplantae</taxon>
        <taxon>Streptophyta</taxon>
        <taxon>Embryophyta</taxon>
        <taxon>Tracheophyta</taxon>
        <taxon>Spermatophyta</taxon>
        <taxon>Magnoliopsida</taxon>
        <taxon>eudicotyledons</taxon>
        <taxon>Gunneridae</taxon>
        <taxon>Pentapetalae</taxon>
        <taxon>asterids</taxon>
        <taxon>Ericales</taxon>
        <taxon>Actinidiaceae</taxon>
        <taxon>Actinidia</taxon>
    </lineage>
</organism>
<feature type="domain" description="SPX" evidence="1">
    <location>
        <begin position="1"/>
        <end position="168"/>
    </location>
</feature>
<reference evidence="2 3" key="1">
    <citation type="submission" date="2019-07" db="EMBL/GenBank/DDBJ databases">
        <title>De Novo Assembly of kiwifruit Actinidia rufa.</title>
        <authorList>
            <person name="Sugita-Konishi S."/>
            <person name="Sato K."/>
            <person name="Mori E."/>
            <person name="Abe Y."/>
            <person name="Kisaki G."/>
            <person name="Hamano K."/>
            <person name="Suezawa K."/>
            <person name="Otani M."/>
            <person name="Fukuda T."/>
            <person name="Manabe T."/>
            <person name="Gomi K."/>
            <person name="Tabuchi M."/>
            <person name="Akimitsu K."/>
            <person name="Kataoka I."/>
        </authorList>
    </citation>
    <scope>NUCLEOTIDE SEQUENCE [LARGE SCALE GENOMIC DNA]</scope>
    <source>
        <strain evidence="3">cv. Fuchu</strain>
    </source>
</reference>
<dbReference type="EMBL" id="BJWL01000011">
    <property type="protein sequence ID" value="GFY96968.1"/>
    <property type="molecule type" value="Genomic_DNA"/>
</dbReference>
<dbReference type="InterPro" id="IPR004331">
    <property type="entry name" value="SPX_dom"/>
</dbReference>
<accession>A0A7J0FE70</accession>
<dbReference type="InterPro" id="IPR031142">
    <property type="entry name" value="SPX_prot"/>
</dbReference>
<keyword evidence="3" id="KW-1185">Reference proteome</keyword>
<sequence length="241" mass="27505">MKFGKSLRNEIAKALSAWENEFISYKELKKQLNLIAQQAAGERIGFITLLDSELEKVNKFFIEKEEEYIIRGKELKERVANLESIGDRTQVKLDILEFHREMVLLLQYSVLNFAGKSLSLSYYNIEYVAYHVPVLDPRSGTICFSGLLKIVKKHNKKTGISISLAFMPMVLQQPFFITDLICKLLKECEVMLNQLFLGNNGQQLRPKMGRPGFNSARVCPQIRQCTPGGIISPETCACYNE</sequence>
<proteinExistence type="predicted"/>
<dbReference type="AlphaFoldDB" id="A0A7J0FE70"/>
<dbReference type="PANTHER" id="PTHR45978">
    <property type="entry name" value="SPX DOMAIN-CONTAINING PROTEIN 3"/>
    <property type="match status" value="1"/>
</dbReference>
<protein>
    <submittedName>
        <fullName evidence="2">SPX domain-containing protein 1</fullName>
    </submittedName>
</protein>
<dbReference type="PROSITE" id="PS51382">
    <property type="entry name" value="SPX"/>
    <property type="match status" value="1"/>
</dbReference>